<name>A0A0D0DNA5_9AGAM</name>
<evidence type="ECO:0000313" key="2">
    <source>
        <dbReference type="EMBL" id="KIK80040.1"/>
    </source>
</evidence>
<feature type="region of interest" description="Disordered" evidence="1">
    <location>
        <begin position="26"/>
        <end position="92"/>
    </location>
</feature>
<sequence length="313" mass="33239">MSEPGPQKYLAVQLFNSLRSNFTAIMSSPAQSDSEPDADTDTSLISNGSTGKTRTKETKSTKVKEAGVPDDDGSKEEEGHNGDDSSDNIMGAGSDLERSIAHFWWLIIKQWGNEYDNSVTYLHPTGVEIPYWAIAMHEGTATKLQPPNIQSFDPQKCAVALIPTRHLHMPTPATMGITSTPSSIEISALMSALLLQTAQGLCRDQNGTPTGPGTAPIVTPTVSAVAPTTTVTQASSPAVPTPSKLTQFLEYADTQLGVQHASTYEAALRRLGAGPDILAEMSDSNLSQAGLNPGDIICLKCGATVWWNGPDAK</sequence>
<feature type="compositionally biased region" description="Polar residues" evidence="1">
    <location>
        <begin position="41"/>
        <end position="52"/>
    </location>
</feature>
<evidence type="ECO:0000313" key="3">
    <source>
        <dbReference type="Proteomes" id="UP000054538"/>
    </source>
</evidence>
<dbReference type="OrthoDB" id="2681472at2759"/>
<dbReference type="AlphaFoldDB" id="A0A0D0DNA5"/>
<reference evidence="2 3" key="1">
    <citation type="submission" date="2014-04" db="EMBL/GenBank/DDBJ databases">
        <authorList>
            <consortium name="DOE Joint Genome Institute"/>
            <person name="Kuo A."/>
            <person name="Kohler A."/>
            <person name="Jargeat P."/>
            <person name="Nagy L.G."/>
            <person name="Floudas D."/>
            <person name="Copeland A."/>
            <person name="Barry K.W."/>
            <person name="Cichocki N."/>
            <person name="Veneault-Fourrey C."/>
            <person name="LaButti K."/>
            <person name="Lindquist E.A."/>
            <person name="Lipzen A."/>
            <person name="Lundell T."/>
            <person name="Morin E."/>
            <person name="Murat C."/>
            <person name="Sun H."/>
            <person name="Tunlid A."/>
            <person name="Henrissat B."/>
            <person name="Grigoriev I.V."/>
            <person name="Hibbett D.S."/>
            <person name="Martin F."/>
            <person name="Nordberg H.P."/>
            <person name="Cantor M.N."/>
            <person name="Hua S.X."/>
        </authorList>
    </citation>
    <scope>NUCLEOTIDE SEQUENCE [LARGE SCALE GENOMIC DNA]</scope>
    <source>
        <strain evidence="2 3">Ve08.2h10</strain>
    </source>
</reference>
<accession>A0A0D0DNA5</accession>
<organism evidence="2 3">
    <name type="scientific">Paxillus rubicundulus Ve08.2h10</name>
    <dbReference type="NCBI Taxonomy" id="930991"/>
    <lineage>
        <taxon>Eukaryota</taxon>
        <taxon>Fungi</taxon>
        <taxon>Dikarya</taxon>
        <taxon>Basidiomycota</taxon>
        <taxon>Agaricomycotina</taxon>
        <taxon>Agaricomycetes</taxon>
        <taxon>Agaricomycetidae</taxon>
        <taxon>Boletales</taxon>
        <taxon>Paxilineae</taxon>
        <taxon>Paxillaceae</taxon>
        <taxon>Paxillus</taxon>
    </lineage>
</organism>
<dbReference type="InParanoid" id="A0A0D0DNA5"/>
<evidence type="ECO:0000256" key="1">
    <source>
        <dbReference type="SAM" id="MobiDB-lite"/>
    </source>
</evidence>
<keyword evidence="3" id="KW-1185">Reference proteome</keyword>
<proteinExistence type="predicted"/>
<dbReference type="HOGENOM" id="CLU_888775_0_0_1"/>
<reference evidence="3" key="2">
    <citation type="submission" date="2015-01" db="EMBL/GenBank/DDBJ databases">
        <title>Evolutionary Origins and Diversification of the Mycorrhizal Mutualists.</title>
        <authorList>
            <consortium name="DOE Joint Genome Institute"/>
            <consortium name="Mycorrhizal Genomics Consortium"/>
            <person name="Kohler A."/>
            <person name="Kuo A."/>
            <person name="Nagy L.G."/>
            <person name="Floudas D."/>
            <person name="Copeland A."/>
            <person name="Barry K.W."/>
            <person name="Cichocki N."/>
            <person name="Veneault-Fourrey C."/>
            <person name="LaButti K."/>
            <person name="Lindquist E.A."/>
            <person name="Lipzen A."/>
            <person name="Lundell T."/>
            <person name="Morin E."/>
            <person name="Murat C."/>
            <person name="Riley R."/>
            <person name="Ohm R."/>
            <person name="Sun H."/>
            <person name="Tunlid A."/>
            <person name="Henrissat B."/>
            <person name="Grigoriev I.V."/>
            <person name="Hibbett D.S."/>
            <person name="Martin F."/>
        </authorList>
    </citation>
    <scope>NUCLEOTIDE SEQUENCE [LARGE SCALE GENOMIC DNA]</scope>
    <source>
        <strain evidence="3">Ve08.2h10</strain>
    </source>
</reference>
<gene>
    <name evidence="2" type="ORF">PAXRUDRAFT_28262</name>
</gene>
<feature type="compositionally biased region" description="Basic and acidic residues" evidence="1">
    <location>
        <begin position="54"/>
        <end position="67"/>
    </location>
</feature>
<dbReference type="EMBL" id="KN826117">
    <property type="protein sequence ID" value="KIK80040.1"/>
    <property type="molecule type" value="Genomic_DNA"/>
</dbReference>
<dbReference type="Proteomes" id="UP000054538">
    <property type="component" value="Unassembled WGS sequence"/>
</dbReference>
<protein>
    <submittedName>
        <fullName evidence="2">Uncharacterized protein</fullName>
    </submittedName>
</protein>